<feature type="region of interest" description="Disordered" evidence="1">
    <location>
        <begin position="1"/>
        <end position="24"/>
    </location>
</feature>
<keyword evidence="3" id="KW-1185">Reference proteome</keyword>
<gene>
    <name evidence="2" type="ORF">Taro_037822</name>
</gene>
<reference evidence="2" key="1">
    <citation type="submission" date="2017-07" db="EMBL/GenBank/DDBJ databases">
        <title>Taro Niue Genome Assembly and Annotation.</title>
        <authorList>
            <person name="Atibalentja N."/>
            <person name="Keating K."/>
            <person name="Fields C.J."/>
        </authorList>
    </citation>
    <scope>NUCLEOTIDE SEQUENCE</scope>
    <source>
        <strain evidence="2">Niue_2</strain>
        <tissue evidence="2">Leaf</tissue>
    </source>
</reference>
<evidence type="ECO:0000256" key="1">
    <source>
        <dbReference type="SAM" id="MobiDB-lite"/>
    </source>
</evidence>
<proteinExistence type="predicted"/>
<dbReference type="AlphaFoldDB" id="A0A843WAX3"/>
<feature type="region of interest" description="Disordered" evidence="1">
    <location>
        <begin position="141"/>
        <end position="173"/>
    </location>
</feature>
<feature type="compositionally biased region" description="Basic and acidic residues" evidence="1">
    <location>
        <begin position="161"/>
        <end position="173"/>
    </location>
</feature>
<name>A0A843WAX3_COLES</name>
<sequence length="212" mass="23872">MPIPKPSFPSYNRTPKHHGYLKTLHPNPRDEFRTCWGRVEEFLVAGAQEIVHTKPFFFPFSSAATCTNHPLEVDQREATTTQPLPPLPKRPLLPLSALASSFQVTGTQIPVPSVSLCSGSPPLHRDPPHYNLTFSMAPKGKRAISRQRPISPDVGEGSKATAERRTKHRDDHLPELIVPPNLHTSRVWGTFTKFVQPRYVHFESLEDMFLGL</sequence>
<evidence type="ECO:0000313" key="3">
    <source>
        <dbReference type="Proteomes" id="UP000652761"/>
    </source>
</evidence>
<accession>A0A843WAX3</accession>
<comment type="caution">
    <text evidence="2">The sequence shown here is derived from an EMBL/GenBank/DDBJ whole genome shotgun (WGS) entry which is preliminary data.</text>
</comment>
<dbReference type="EMBL" id="NMUH01003330">
    <property type="protein sequence ID" value="MQM05016.1"/>
    <property type="molecule type" value="Genomic_DNA"/>
</dbReference>
<evidence type="ECO:0000313" key="2">
    <source>
        <dbReference type="EMBL" id="MQM05016.1"/>
    </source>
</evidence>
<dbReference type="Proteomes" id="UP000652761">
    <property type="component" value="Unassembled WGS sequence"/>
</dbReference>
<protein>
    <submittedName>
        <fullName evidence="2">Uncharacterized protein</fullName>
    </submittedName>
</protein>
<organism evidence="2 3">
    <name type="scientific">Colocasia esculenta</name>
    <name type="common">Wild taro</name>
    <name type="synonym">Arum esculentum</name>
    <dbReference type="NCBI Taxonomy" id="4460"/>
    <lineage>
        <taxon>Eukaryota</taxon>
        <taxon>Viridiplantae</taxon>
        <taxon>Streptophyta</taxon>
        <taxon>Embryophyta</taxon>
        <taxon>Tracheophyta</taxon>
        <taxon>Spermatophyta</taxon>
        <taxon>Magnoliopsida</taxon>
        <taxon>Liliopsida</taxon>
        <taxon>Araceae</taxon>
        <taxon>Aroideae</taxon>
        <taxon>Colocasieae</taxon>
        <taxon>Colocasia</taxon>
    </lineage>
</organism>